<organism evidence="2 3">
    <name type="scientific">Halogeometricum pallidum JCM 14848</name>
    <dbReference type="NCBI Taxonomy" id="1227487"/>
    <lineage>
        <taxon>Archaea</taxon>
        <taxon>Methanobacteriati</taxon>
        <taxon>Methanobacteriota</taxon>
        <taxon>Stenosarchaea group</taxon>
        <taxon>Halobacteria</taxon>
        <taxon>Halobacteriales</taxon>
        <taxon>Haloferacaceae</taxon>
        <taxon>Halogeometricum</taxon>
    </lineage>
</organism>
<proteinExistence type="predicted"/>
<dbReference type="EMBL" id="AOIV01000038">
    <property type="protein sequence ID" value="ELZ27991.1"/>
    <property type="molecule type" value="Genomic_DNA"/>
</dbReference>
<name>M0CXQ8_HALPD</name>
<dbReference type="InterPro" id="IPR057159">
    <property type="entry name" value="DUF7837"/>
</dbReference>
<sequence>MRPGASSDGVCPNCRASLSASDAVVRFESDGGDLTLVECPACGEVVDPASFDPPDGGIRASRGRSVCAPCATCGAPVTLIVPERSVVTDRRPDGMVSAQCDRCTGVTTVGFRRGDAGDD</sequence>
<gene>
    <name evidence="2" type="ORF">C474_15859</name>
</gene>
<evidence type="ECO:0000259" key="1">
    <source>
        <dbReference type="Pfam" id="PF25207"/>
    </source>
</evidence>
<dbReference type="InParanoid" id="M0CXQ8"/>
<dbReference type="Pfam" id="PF25207">
    <property type="entry name" value="DUF7837"/>
    <property type="match status" value="1"/>
</dbReference>
<dbReference type="AlphaFoldDB" id="M0CXQ8"/>
<dbReference type="RefSeq" id="WP_008388481.1">
    <property type="nucleotide sequence ID" value="NZ_AOIV01000038.1"/>
</dbReference>
<keyword evidence="3" id="KW-1185">Reference proteome</keyword>
<dbReference type="OrthoDB" id="216193at2157"/>
<dbReference type="Proteomes" id="UP000011513">
    <property type="component" value="Unassembled WGS sequence"/>
</dbReference>
<evidence type="ECO:0000313" key="3">
    <source>
        <dbReference type="Proteomes" id="UP000011513"/>
    </source>
</evidence>
<reference evidence="2 3" key="1">
    <citation type="journal article" date="2014" name="PLoS Genet.">
        <title>Phylogenetically driven sequencing of extremely halophilic archaea reveals strategies for static and dynamic osmo-response.</title>
        <authorList>
            <person name="Becker E.A."/>
            <person name="Seitzer P.M."/>
            <person name="Tritt A."/>
            <person name="Larsen D."/>
            <person name="Krusor M."/>
            <person name="Yao A.I."/>
            <person name="Wu D."/>
            <person name="Madern D."/>
            <person name="Eisen J.A."/>
            <person name="Darling A.E."/>
            <person name="Facciotti M.T."/>
        </authorList>
    </citation>
    <scope>NUCLEOTIDE SEQUENCE [LARGE SCALE GENOMIC DNA]</scope>
    <source>
        <strain evidence="2 3">JCM 14848</strain>
    </source>
</reference>
<protein>
    <recommendedName>
        <fullName evidence="1">DUF7837 domain-containing protein</fullName>
    </recommendedName>
</protein>
<comment type="caution">
    <text evidence="2">The sequence shown here is derived from an EMBL/GenBank/DDBJ whole genome shotgun (WGS) entry which is preliminary data.</text>
</comment>
<evidence type="ECO:0000313" key="2">
    <source>
        <dbReference type="EMBL" id="ELZ27991.1"/>
    </source>
</evidence>
<feature type="domain" description="DUF7837" evidence="1">
    <location>
        <begin position="9"/>
        <end position="48"/>
    </location>
</feature>
<accession>M0CXQ8</accession>